<reference evidence="2 3" key="1">
    <citation type="submission" date="2017-12" db="EMBL/GenBank/DDBJ databases">
        <title>Comparative genomics of Botrytis spp.</title>
        <authorList>
            <person name="Valero-Jimenez C.A."/>
            <person name="Tapia P."/>
            <person name="Veloso J."/>
            <person name="Silva-Moreno E."/>
            <person name="Staats M."/>
            <person name="Valdes J.H."/>
            <person name="Van Kan J.A.L."/>
        </authorList>
    </citation>
    <scope>NUCLEOTIDE SEQUENCE [LARGE SCALE GENOMIC DNA]</scope>
    <source>
        <strain evidence="2 3">Bt9001</strain>
    </source>
</reference>
<evidence type="ECO:0000313" key="2">
    <source>
        <dbReference type="EMBL" id="TGO07343.1"/>
    </source>
</evidence>
<dbReference type="OrthoDB" id="5383818at2759"/>
<dbReference type="Gene3D" id="2.80.10.50">
    <property type="match status" value="2"/>
</dbReference>
<dbReference type="Proteomes" id="UP000297777">
    <property type="component" value="Unassembled WGS sequence"/>
</dbReference>
<proteinExistence type="predicted"/>
<dbReference type="EMBL" id="PQXH01000288">
    <property type="protein sequence ID" value="TGO07343.1"/>
    <property type="molecule type" value="Genomic_DNA"/>
</dbReference>
<keyword evidence="3" id="KW-1185">Reference proteome</keyword>
<gene>
    <name evidence="2" type="ORF">BTUL_0290g00080</name>
</gene>
<feature type="signal peptide" evidence="1">
    <location>
        <begin position="1"/>
        <end position="16"/>
    </location>
</feature>
<comment type="caution">
    <text evidence="2">The sequence shown here is derived from an EMBL/GenBank/DDBJ whole genome shotgun (WGS) entry which is preliminary data.</text>
</comment>
<organism evidence="2 3">
    <name type="scientific">Botrytis tulipae</name>
    <dbReference type="NCBI Taxonomy" id="87230"/>
    <lineage>
        <taxon>Eukaryota</taxon>
        <taxon>Fungi</taxon>
        <taxon>Dikarya</taxon>
        <taxon>Ascomycota</taxon>
        <taxon>Pezizomycotina</taxon>
        <taxon>Leotiomycetes</taxon>
        <taxon>Helotiales</taxon>
        <taxon>Sclerotiniaceae</taxon>
        <taxon>Botrytis</taxon>
    </lineage>
</organism>
<accession>A0A4Z1E9V2</accession>
<evidence type="ECO:0000313" key="3">
    <source>
        <dbReference type="Proteomes" id="UP000297777"/>
    </source>
</evidence>
<dbReference type="CDD" id="cd00161">
    <property type="entry name" value="beta-trefoil_Ricin-like"/>
    <property type="match status" value="1"/>
</dbReference>
<sequence>MYLSISLLLLATRGFASPAFRKRVVASLDQTAFEEAQQRDDTATRAFTSVPITTSSGQCLFVDELSGDFRANLTPIEIAACDGSTGQLWDVLTSGKHNNVAGSMLVVNTLTQACLNFDPRRAAGNTVIMFSCGGRADGDGLVTNSQLFPFNETSGPLSLSPENAPGTCLSVTTANVLDQAPCDESDSSQTFTFGASSVSADPAIASSIAPSASGAADVSSSAILISSAATSSLPSPASPSSVAVTASASAVPTSDPTIPLPVSRAGGVLDPSAAAEANEMDNTAVKAFSSVALKDASGQCLFVDPTAGDFRQNLIPITLQACDGSQNQAWDIVTSGKHNDVPGLVLVVSSLVRNYFIYRKLSNDANNSGQTQGCLNFDPRRAAGDTVIMFSCGGRADGGIYFRNCLTLQEKRPLTFFIDGLVTNSQLFPFIEGPTEILLAPENGNNATCLVANADGKLDSTTCSGDATSQSFTILTT</sequence>
<evidence type="ECO:0008006" key="4">
    <source>
        <dbReference type="Google" id="ProtNLM"/>
    </source>
</evidence>
<dbReference type="AlphaFoldDB" id="A0A4Z1E9V2"/>
<dbReference type="InterPro" id="IPR035992">
    <property type="entry name" value="Ricin_B-like_lectins"/>
</dbReference>
<feature type="chain" id="PRO_5021451443" description="Ricin B lectin domain-containing protein" evidence="1">
    <location>
        <begin position="17"/>
        <end position="477"/>
    </location>
</feature>
<protein>
    <recommendedName>
        <fullName evidence="4">Ricin B lectin domain-containing protein</fullName>
    </recommendedName>
</protein>
<dbReference type="SUPFAM" id="SSF50370">
    <property type="entry name" value="Ricin B-like lectins"/>
    <property type="match status" value="2"/>
</dbReference>
<evidence type="ECO:0000256" key="1">
    <source>
        <dbReference type="SAM" id="SignalP"/>
    </source>
</evidence>
<keyword evidence="1" id="KW-0732">Signal</keyword>
<dbReference type="PROSITE" id="PS50231">
    <property type="entry name" value="RICIN_B_LECTIN"/>
    <property type="match status" value="2"/>
</dbReference>
<name>A0A4Z1E9V2_9HELO</name>